<dbReference type="RefSeq" id="WP_093993165.1">
    <property type="nucleotide sequence ID" value="NZ_FXZK01000006.1"/>
</dbReference>
<sequence length="131" mass="14600">MRFVISLDVALQLVRERAQIPAKSTLLAPTLLRSQILSELFVSVRRDEFNRAEANARLDHMRALKIRLLGDRVLQKVAWDMAEELGLGDTMQSEYVALAKLQADAFVTLDNALAKSLKDVVPIASVKDILA</sequence>
<proteinExistence type="predicted"/>
<accession>A0A238LJA9</accession>
<keyword evidence="2" id="KW-1185">Reference proteome</keyword>
<organism evidence="1 2">
    <name type="scientific">Flavimaricola marinus</name>
    <dbReference type="NCBI Taxonomy" id="1819565"/>
    <lineage>
        <taxon>Bacteria</taxon>
        <taxon>Pseudomonadati</taxon>
        <taxon>Pseudomonadota</taxon>
        <taxon>Alphaproteobacteria</taxon>
        <taxon>Rhodobacterales</taxon>
        <taxon>Paracoccaceae</taxon>
        <taxon>Flavimaricola</taxon>
    </lineage>
</organism>
<dbReference type="OrthoDB" id="8370557at2"/>
<dbReference type="Proteomes" id="UP000201613">
    <property type="component" value="Unassembled WGS sequence"/>
</dbReference>
<evidence type="ECO:0008006" key="3">
    <source>
        <dbReference type="Google" id="ProtNLM"/>
    </source>
</evidence>
<name>A0A238LJA9_9RHOB</name>
<dbReference type="EMBL" id="FXZK01000006">
    <property type="protein sequence ID" value="SMY08980.1"/>
    <property type="molecule type" value="Genomic_DNA"/>
</dbReference>
<evidence type="ECO:0000313" key="2">
    <source>
        <dbReference type="Proteomes" id="UP000201613"/>
    </source>
</evidence>
<protein>
    <recommendedName>
        <fullName evidence="3">PIN domain-containing protein</fullName>
    </recommendedName>
</protein>
<reference evidence="1 2" key="1">
    <citation type="submission" date="2017-05" db="EMBL/GenBank/DDBJ databases">
        <authorList>
            <person name="Song R."/>
            <person name="Chenine A.L."/>
            <person name="Ruprecht R.M."/>
        </authorList>
    </citation>
    <scope>NUCLEOTIDE SEQUENCE [LARGE SCALE GENOMIC DNA]</scope>
    <source>
        <strain evidence="1 2">CECT 8899</strain>
    </source>
</reference>
<gene>
    <name evidence="1" type="ORF">LOM8899_03140</name>
</gene>
<evidence type="ECO:0000313" key="1">
    <source>
        <dbReference type="EMBL" id="SMY08980.1"/>
    </source>
</evidence>
<dbReference type="AlphaFoldDB" id="A0A238LJA9"/>
<dbReference type="Gene3D" id="3.40.50.1010">
    <property type="entry name" value="5'-nuclease"/>
    <property type="match status" value="1"/>
</dbReference>